<evidence type="ECO:0000313" key="3">
    <source>
        <dbReference type="Proteomes" id="UP000505377"/>
    </source>
</evidence>
<feature type="transmembrane region" description="Helical" evidence="1">
    <location>
        <begin position="26"/>
        <end position="50"/>
    </location>
</feature>
<dbReference type="EMBL" id="CP053564">
    <property type="protein sequence ID" value="QJY48980.1"/>
    <property type="molecule type" value="Genomic_DNA"/>
</dbReference>
<keyword evidence="3" id="KW-1185">Reference proteome</keyword>
<dbReference type="RefSeq" id="WP_172163720.1">
    <property type="nucleotide sequence ID" value="NZ_CP053564.1"/>
</dbReference>
<sequence>MTRRRQSAEPRDDRGRRRSTDVVEDVAAWVLTSMGLLVLLAAILAGSAAFGSTVERGLVERAARTPVRAVLLEDTPVVSGARGTAPSLVHARASWADPDGTPRSGLVEAAPALRAGSTVTIWLDHDGRAVPRPAGEAEAVIAGGIAATGVVFLGGLVLGGCWAGVRIATGRVDAALWEQEWEQVEPGWSGRGR</sequence>
<protein>
    <submittedName>
        <fullName evidence="2">Uncharacterized protein</fullName>
    </submittedName>
</protein>
<gene>
    <name evidence="2" type="ORF">HOP40_27015</name>
</gene>
<dbReference type="InterPro" id="IPR039708">
    <property type="entry name" value="MT1774/Rv1733c-like"/>
</dbReference>
<dbReference type="PANTHER" id="PTHR42305:SF1">
    <property type="entry name" value="MEMBRANE PROTEIN RV1733C-RELATED"/>
    <property type="match status" value="1"/>
</dbReference>
<keyword evidence="1" id="KW-0812">Transmembrane</keyword>
<dbReference type="KEGG" id="pbro:HOP40_27015"/>
<name>A0A6M6JP80_9PSEU</name>
<dbReference type="Proteomes" id="UP000505377">
    <property type="component" value="Chromosome"/>
</dbReference>
<dbReference type="PANTHER" id="PTHR42305">
    <property type="entry name" value="MEMBRANE PROTEIN RV1733C-RELATED"/>
    <property type="match status" value="1"/>
</dbReference>
<evidence type="ECO:0000256" key="1">
    <source>
        <dbReference type="SAM" id="Phobius"/>
    </source>
</evidence>
<feature type="transmembrane region" description="Helical" evidence="1">
    <location>
        <begin position="140"/>
        <end position="165"/>
    </location>
</feature>
<keyword evidence="1" id="KW-1133">Transmembrane helix</keyword>
<keyword evidence="1" id="KW-0472">Membrane</keyword>
<reference evidence="2 3" key="1">
    <citation type="submission" date="2020-05" db="EMBL/GenBank/DDBJ databases">
        <authorList>
            <person name="Mo P."/>
        </authorList>
    </citation>
    <scope>NUCLEOTIDE SEQUENCE [LARGE SCALE GENOMIC DNA]</scope>
    <source>
        <strain evidence="2 3">Gen01</strain>
    </source>
</reference>
<organism evidence="2 3">
    <name type="scientific">Pseudonocardia broussonetiae</name>
    <dbReference type="NCBI Taxonomy" id="2736640"/>
    <lineage>
        <taxon>Bacteria</taxon>
        <taxon>Bacillati</taxon>
        <taxon>Actinomycetota</taxon>
        <taxon>Actinomycetes</taxon>
        <taxon>Pseudonocardiales</taxon>
        <taxon>Pseudonocardiaceae</taxon>
        <taxon>Pseudonocardia</taxon>
    </lineage>
</organism>
<proteinExistence type="predicted"/>
<dbReference type="AlphaFoldDB" id="A0A6M6JP80"/>
<evidence type="ECO:0000313" key="2">
    <source>
        <dbReference type="EMBL" id="QJY48980.1"/>
    </source>
</evidence>
<accession>A0A6M6JP80</accession>